<feature type="region of interest" description="Disordered" evidence="1">
    <location>
        <begin position="161"/>
        <end position="211"/>
    </location>
</feature>
<evidence type="ECO:0000313" key="3">
    <source>
        <dbReference type="Proteomes" id="UP001236303"/>
    </source>
</evidence>
<organism evidence="2 3">
    <name type="scientific">Neisseria subflava</name>
    <dbReference type="NCBI Taxonomy" id="28449"/>
    <lineage>
        <taxon>Bacteria</taxon>
        <taxon>Pseudomonadati</taxon>
        <taxon>Pseudomonadota</taxon>
        <taxon>Betaproteobacteria</taxon>
        <taxon>Neisseriales</taxon>
        <taxon>Neisseriaceae</taxon>
        <taxon>Neisseria</taxon>
    </lineage>
</organism>
<evidence type="ECO:0000313" key="2">
    <source>
        <dbReference type="EMBL" id="MDK7242553.1"/>
    </source>
</evidence>
<protein>
    <recommendedName>
        <fullName evidence="4">Cell wall anchor protein</fullName>
    </recommendedName>
</protein>
<evidence type="ECO:0000256" key="1">
    <source>
        <dbReference type="SAM" id="MobiDB-lite"/>
    </source>
</evidence>
<accession>A0AAW6YCU7</accession>
<name>A0AAW6YCU7_NEISU</name>
<sequence>MSKNISVKINSGNETVETVKLNAANKKVIIKAQPNVNYELVDDNTQYAPETIDTKRIGNDLHIAFEGTDINQESDLVLEGYYESNNTELLLGKAENGQYYAYVPQSGVESDAVTLLAEEVFSPQALGGNSVATPFWAFNPNWLWVAAGVVAVGGIIAAANDSGKASGGTDTTAPAKPTVEAKDNGSVEVTPPADADTKSVEVSYTDEAGTP</sequence>
<dbReference type="EMBL" id="JASOPA010000003">
    <property type="protein sequence ID" value="MDK7242553.1"/>
    <property type="molecule type" value="Genomic_DNA"/>
</dbReference>
<reference evidence="2" key="1">
    <citation type="submission" date="2023-05" db="EMBL/GenBank/DDBJ databases">
        <title>Cataloging the Phylogenetic Diversity of Human Bladder Bacteria.</title>
        <authorList>
            <person name="Du J."/>
        </authorList>
    </citation>
    <scope>NUCLEOTIDE SEQUENCE</scope>
    <source>
        <strain evidence="2">UMB1050</strain>
    </source>
</reference>
<evidence type="ECO:0008006" key="4">
    <source>
        <dbReference type="Google" id="ProtNLM"/>
    </source>
</evidence>
<comment type="caution">
    <text evidence="2">The sequence shown here is derived from an EMBL/GenBank/DDBJ whole genome shotgun (WGS) entry which is preliminary data.</text>
</comment>
<dbReference type="RefSeq" id="WP_285070973.1">
    <property type="nucleotide sequence ID" value="NZ_JASOPA010000003.1"/>
</dbReference>
<gene>
    <name evidence="2" type="ORF">QP451_05820</name>
</gene>
<dbReference type="AlphaFoldDB" id="A0AAW6YCU7"/>
<feature type="non-terminal residue" evidence="2">
    <location>
        <position position="211"/>
    </location>
</feature>
<dbReference type="Proteomes" id="UP001236303">
    <property type="component" value="Unassembled WGS sequence"/>
</dbReference>
<proteinExistence type="predicted"/>